<keyword evidence="3" id="KW-0804">Transcription</keyword>
<sequence>MDIREVRRHNLKKLMDKEFGLGARGAQSRLAEKLKKPQNFISRCLFEPEKNGAKTIGEDFAREIEEAFGLARYVLDAPMETGGEQVNEAATDIAKPRQGDICIPQYDVRASMGPGQVAPKEYVETVRNITVRSEYLREQGIIYTHAENLAVITGFGESMGATFSSGDPLIVDKGITEVVVDGVYAFTLDGMLYIKRLQRLPKMIRMISDNEAFPTYDIKGAELESLVVHARVLLAWNARRL</sequence>
<dbReference type="InterPro" id="IPR036286">
    <property type="entry name" value="LexA/Signal_pep-like_sf"/>
</dbReference>
<keyword evidence="6" id="KW-1185">Reference proteome</keyword>
<accession>A0ABT4WLW4</accession>
<evidence type="ECO:0000313" key="5">
    <source>
        <dbReference type="EMBL" id="MDA7021041.1"/>
    </source>
</evidence>
<dbReference type="InterPro" id="IPR039418">
    <property type="entry name" value="LexA-like"/>
</dbReference>
<dbReference type="EMBL" id="JAQJVI010000003">
    <property type="protein sequence ID" value="MDA7021041.1"/>
    <property type="molecule type" value="Genomic_DNA"/>
</dbReference>
<gene>
    <name evidence="5" type="ORF">PI499_03950</name>
</gene>
<evidence type="ECO:0000259" key="4">
    <source>
        <dbReference type="Pfam" id="PF00717"/>
    </source>
</evidence>
<evidence type="ECO:0000256" key="2">
    <source>
        <dbReference type="ARBA" id="ARBA00023125"/>
    </source>
</evidence>
<dbReference type="CDD" id="cd06529">
    <property type="entry name" value="S24_LexA-like"/>
    <property type="match status" value="1"/>
</dbReference>
<keyword evidence="2" id="KW-0238">DNA-binding</keyword>
<comment type="caution">
    <text evidence="5">The sequence shown here is derived from an EMBL/GenBank/DDBJ whole genome shotgun (WGS) entry which is preliminary data.</text>
</comment>
<dbReference type="PANTHER" id="PTHR40661:SF3">
    <property type="entry name" value="FELS-1 PROPHAGE TRANSCRIPTIONAL REGULATOR"/>
    <property type="match status" value="1"/>
</dbReference>
<keyword evidence="1" id="KW-0805">Transcription regulation</keyword>
<dbReference type="SUPFAM" id="SSF51306">
    <property type="entry name" value="LexA/Signal peptidase"/>
    <property type="match status" value="1"/>
</dbReference>
<proteinExistence type="predicted"/>
<dbReference type="InterPro" id="IPR015927">
    <property type="entry name" value="Peptidase_S24_S26A/B/C"/>
</dbReference>
<dbReference type="Pfam" id="PF00717">
    <property type="entry name" value="Peptidase_S24"/>
    <property type="match status" value="1"/>
</dbReference>
<evidence type="ECO:0000313" key="6">
    <source>
        <dbReference type="Proteomes" id="UP001212337"/>
    </source>
</evidence>
<evidence type="ECO:0000256" key="1">
    <source>
        <dbReference type="ARBA" id="ARBA00023015"/>
    </source>
</evidence>
<protein>
    <submittedName>
        <fullName evidence="5">S24 family peptidase</fullName>
    </submittedName>
</protein>
<dbReference type="PANTHER" id="PTHR40661">
    <property type="match status" value="1"/>
</dbReference>
<reference evidence="5 6" key="1">
    <citation type="submission" date="2023-01" db="EMBL/GenBank/DDBJ databases">
        <title>Effects of deletion of Siderophore biosynthase gene in Pseudomonas fragi on quorum sensing and spoliage ability.</title>
        <authorList>
            <person name="Cui F."/>
            <person name="Wang D."/>
            <person name="Liu J."/>
            <person name="Wang Q."/>
            <person name="Li T."/>
            <person name="Li J."/>
        </authorList>
    </citation>
    <scope>NUCLEOTIDE SEQUENCE [LARGE SCALE GENOMIC DNA]</scope>
    <source>
        <strain evidence="5 6">MS-10</strain>
    </source>
</reference>
<feature type="domain" description="Peptidase S24/S26A/S26B/S26C" evidence="4">
    <location>
        <begin position="109"/>
        <end position="222"/>
    </location>
</feature>
<dbReference type="Gene3D" id="2.10.109.10">
    <property type="entry name" value="Umud Fragment, subunit A"/>
    <property type="match status" value="1"/>
</dbReference>
<name>A0ABT4WLW4_PSEFR</name>
<organism evidence="5 6">
    <name type="scientific">Pseudomonas fragi</name>
    <dbReference type="NCBI Taxonomy" id="296"/>
    <lineage>
        <taxon>Bacteria</taxon>
        <taxon>Pseudomonadati</taxon>
        <taxon>Pseudomonadota</taxon>
        <taxon>Gammaproteobacteria</taxon>
        <taxon>Pseudomonadales</taxon>
        <taxon>Pseudomonadaceae</taxon>
        <taxon>Pseudomonas</taxon>
    </lineage>
</organism>
<evidence type="ECO:0000256" key="3">
    <source>
        <dbReference type="ARBA" id="ARBA00023163"/>
    </source>
</evidence>
<dbReference type="Proteomes" id="UP001212337">
    <property type="component" value="Unassembled WGS sequence"/>
</dbReference>
<dbReference type="RefSeq" id="WP_095021059.1">
    <property type="nucleotide sequence ID" value="NZ_JAAQYV010000025.1"/>
</dbReference>